<evidence type="ECO:0000313" key="2">
    <source>
        <dbReference type="Proteomes" id="UP000191040"/>
    </source>
</evidence>
<dbReference type="NCBIfam" id="NF040618">
    <property type="entry name" value="PPA1309_fam"/>
    <property type="match status" value="1"/>
</dbReference>
<dbReference type="InterPro" id="IPR047681">
    <property type="entry name" value="PPA1309-like"/>
</dbReference>
<organism evidence="1 2">
    <name type="scientific">Aeromicrobium choanae</name>
    <dbReference type="NCBI Taxonomy" id="1736691"/>
    <lineage>
        <taxon>Bacteria</taxon>
        <taxon>Bacillati</taxon>
        <taxon>Actinomycetota</taxon>
        <taxon>Actinomycetes</taxon>
        <taxon>Propionibacteriales</taxon>
        <taxon>Nocardioidaceae</taxon>
        <taxon>Aeromicrobium</taxon>
    </lineage>
</organism>
<dbReference type="RefSeq" id="WP_197684312.1">
    <property type="nucleotide sequence ID" value="NZ_LT796768.1"/>
</dbReference>
<evidence type="ECO:0000313" key="1">
    <source>
        <dbReference type="EMBL" id="SKB08851.1"/>
    </source>
</evidence>
<gene>
    <name evidence="1" type="ORF">SAMN06295964_2361</name>
</gene>
<accession>A0A1T4Z5K8</accession>
<reference evidence="2" key="1">
    <citation type="submission" date="2017-02" db="EMBL/GenBank/DDBJ databases">
        <authorList>
            <person name="Varghese N."/>
            <person name="Submissions S."/>
        </authorList>
    </citation>
    <scope>NUCLEOTIDE SEQUENCE [LARGE SCALE GENOMIC DNA]</scope>
    <source>
        <strain evidence="2">9H-4</strain>
    </source>
</reference>
<sequence>MSDPELTVSGGGLGADSPVRRAALEVEGHVNDGGWDQAPRLFALVLTGDLLAAQPELADELGDPDSYTPIEQELPHDREVEDLLPEIGWPAEVAGCAVVMERITLPAEAEDHLPSDPAAVADFAAQHPDRQEMRIVAAVLRDGSAHVAVRPRSPEDAPLIEGPDLVPGLVDLLAQTLAEDS</sequence>
<dbReference type="Proteomes" id="UP000191040">
    <property type="component" value="Chromosome I"/>
</dbReference>
<dbReference type="EMBL" id="LT796768">
    <property type="protein sequence ID" value="SKB08851.1"/>
    <property type="molecule type" value="Genomic_DNA"/>
</dbReference>
<dbReference type="STRING" id="1736691.SAMN06295964_2361"/>
<keyword evidence="2" id="KW-1185">Reference proteome</keyword>
<protein>
    <submittedName>
        <fullName evidence="1">Uncharacterized protein</fullName>
    </submittedName>
</protein>
<proteinExistence type="predicted"/>
<dbReference type="AlphaFoldDB" id="A0A1T4Z5K8"/>
<name>A0A1T4Z5K8_9ACTN</name>